<name>A0ACC0JJA1_CHOFU</name>
<sequence>MLGNVEIRNLKEGTLYNLAQILDTNDDWKRFMSLIPKDLQNENSVPKYNNEHIDLIENHSKRTGEKCAKILFDEWGTSGRVRPTLTTLKQIAIKAEMLRVSDEIARILGEDPPPRPQTGPGAPVNTNISLMLNDSSSELTSGEKSRNNQTTAQMQSDNNTSNNKLQAQTTAQMMSASDMIKFSQTVESVINSTRQMQTDNRNESNNTFQGCATREMKSASDLIKFSENNIDIQTSASSEEPNLPAWSQMMVSPHTLNTKAYAKSEGNTTDNSDHTTQYPPEVDSTCITEYQQSLPNIELFQSNIQTHTTHQSELNLSSGIDKSILQDTNLIHFNYVELKAITNNFSETVLNGPYGLCGKIGQGGFGEVYVGSHPKYGPLAIKKTHQHVVIVHKPEVAVKLFNSEVKYLSQFRHENIVPIIGFSKDGPALCIVCDYVDGGSLEEKIAERVLSEKQRINIMQGAAEGLRYLHSYELNNKLSFSTSSSDSGTQSVSKTNFVHRDVKSSNILLTKDLVPKLCDFGLAKQYDTTFITSAPMGTSAYMAPEGLYGTITQKIDIYSYGIVLLELLTGLKCLFQLENGDKFQIKHYIDEAIKRGGKSITDFLDTSAGVWTKADDIYKLAEKCLEADRQERPAVEEICETLRSINNK</sequence>
<protein>
    <submittedName>
        <fullName evidence="1">Uncharacterized protein</fullName>
    </submittedName>
</protein>
<proteinExistence type="predicted"/>
<keyword evidence="2" id="KW-1185">Reference proteome</keyword>
<gene>
    <name evidence="1" type="ORF">MSG28_002703</name>
</gene>
<dbReference type="EMBL" id="CM046104">
    <property type="protein sequence ID" value="KAI8424096.1"/>
    <property type="molecule type" value="Genomic_DNA"/>
</dbReference>
<evidence type="ECO:0000313" key="2">
    <source>
        <dbReference type="Proteomes" id="UP001064048"/>
    </source>
</evidence>
<organism evidence="1 2">
    <name type="scientific">Choristoneura fumiferana</name>
    <name type="common">Spruce budworm moth</name>
    <name type="synonym">Archips fumiferana</name>
    <dbReference type="NCBI Taxonomy" id="7141"/>
    <lineage>
        <taxon>Eukaryota</taxon>
        <taxon>Metazoa</taxon>
        <taxon>Ecdysozoa</taxon>
        <taxon>Arthropoda</taxon>
        <taxon>Hexapoda</taxon>
        <taxon>Insecta</taxon>
        <taxon>Pterygota</taxon>
        <taxon>Neoptera</taxon>
        <taxon>Endopterygota</taxon>
        <taxon>Lepidoptera</taxon>
        <taxon>Glossata</taxon>
        <taxon>Ditrysia</taxon>
        <taxon>Tortricoidea</taxon>
        <taxon>Tortricidae</taxon>
        <taxon>Tortricinae</taxon>
        <taxon>Choristoneura</taxon>
    </lineage>
</organism>
<dbReference type="Proteomes" id="UP001064048">
    <property type="component" value="Chromosome 4"/>
</dbReference>
<accession>A0ACC0JJA1</accession>
<evidence type="ECO:0000313" key="1">
    <source>
        <dbReference type="EMBL" id="KAI8424096.1"/>
    </source>
</evidence>
<reference evidence="1 2" key="1">
    <citation type="journal article" date="2022" name="Genome Biol. Evol.">
        <title>The Spruce Budworm Genome: Reconstructing the Evolutionary History of Antifreeze Proteins.</title>
        <authorList>
            <person name="Beliveau C."/>
            <person name="Gagne P."/>
            <person name="Picq S."/>
            <person name="Vernygora O."/>
            <person name="Keeling C.I."/>
            <person name="Pinkney K."/>
            <person name="Doucet D."/>
            <person name="Wen F."/>
            <person name="Johnston J.S."/>
            <person name="Maaroufi H."/>
            <person name="Boyle B."/>
            <person name="Laroche J."/>
            <person name="Dewar K."/>
            <person name="Juretic N."/>
            <person name="Blackburn G."/>
            <person name="Nisole A."/>
            <person name="Brunet B."/>
            <person name="Brandao M."/>
            <person name="Lumley L."/>
            <person name="Duan J."/>
            <person name="Quan G."/>
            <person name="Lucarotti C.J."/>
            <person name="Roe A.D."/>
            <person name="Sperling F.A.H."/>
            <person name="Levesque R.C."/>
            <person name="Cusson M."/>
        </authorList>
    </citation>
    <scope>NUCLEOTIDE SEQUENCE [LARGE SCALE GENOMIC DNA]</scope>
    <source>
        <strain evidence="1">Glfc:IPQL:Cfum</strain>
    </source>
</reference>
<comment type="caution">
    <text evidence="1">The sequence shown here is derived from an EMBL/GenBank/DDBJ whole genome shotgun (WGS) entry which is preliminary data.</text>
</comment>